<comment type="similarity">
    <text evidence="9">Belongs to the G-protein coupled receptor 1 family.</text>
</comment>
<reference evidence="12 13" key="1">
    <citation type="journal article" date="2007" name="Science">
        <title>Sea anemone genome reveals ancestral eumetazoan gene repertoire and genomic organization.</title>
        <authorList>
            <person name="Putnam N.H."/>
            <person name="Srivastava M."/>
            <person name="Hellsten U."/>
            <person name="Dirks B."/>
            <person name="Chapman J."/>
            <person name="Salamov A."/>
            <person name="Terry A."/>
            <person name="Shapiro H."/>
            <person name="Lindquist E."/>
            <person name="Kapitonov V.V."/>
            <person name="Jurka J."/>
            <person name="Genikhovich G."/>
            <person name="Grigoriev I.V."/>
            <person name="Lucas S.M."/>
            <person name="Steele R.E."/>
            <person name="Finnerty J.R."/>
            <person name="Technau U."/>
            <person name="Martindale M.Q."/>
            <person name="Rokhsar D.S."/>
        </authorList>
    </citation>
    <scope>NUCLEOTIDE SEQUENCE [LARGE SCALE GENOMIC DNA]</scope>
    <source>
        <strain evidence="13">CH2 X CH6</strain>
    </source>
</reference>
<evidence type="ECO:0000256" key="7">
    <source>
        <dbReference type="ARBA" id="ARBA00023170"/>
    </source>
</evidence>
<dbReference type="AlphaFoldDB" id="A7SEJ2"/>
<dbReference type="SUPFAM" id="SSF81321">
    <property type="entry name" value="Family A G protein-coupled receptor-like"/>
    <property type="match status" value="1"/>
</dbReference>
<sequence length="282" mass="31830">LIVATLLSNSFVFFAVYSFRELRTVTNSFVISLASADVSVALLAMPAWMVTNVIQHRPGTYEAYAFDLGTRWIDIFCCSASIFNATLVSFDRYLAINKPLHYRVVVTKYRAYKAIAATWGAAMIVTAISFIQYRDNASTYGWAIFMFITILCIPLSVMGFAYFSIYQAAIAQLTKMASMRLSTPLGRANSVNKAASANARRKRFYQELRITKTLALIVSLFVVAWAPYLVMVMVETFDLTVVVPRPLSDIILWLPHINSCVNPWIYTGINKDFRKAFKTLFC</sequence>
<dbReference type="OMA" id="LPHINSC"/>
<keyword evidence="5 9" id="KW-0297">G-protein coupled receptor</keyword>
<feature type="transmembrane region" description="Helical" evidence="10">
    <location>
        <begin position="210"/>
        <end position="230"/>
    </location>
</feature>
<evidence type="ECO:0000256" key="1">
    <source>
        <dbReference type="ARBA" id="ARBA00004651"/>
    </source>
</evidence>
<dbReference type="GO" id="GO:0030425">
    <property type="term" value="C:dendrite"/>
    <property type="evidence" value="ECO:0000318"/>
    <property type="project" value="GO_Central"/>
</dbReference>
<gene>
    <name evidence="12" type="ORF">NEMVEDRAFT_v1g24822</name>
</gene>
<dbReference type="GO" id="GO:0005886">
    <property type="term" value="C:plasma membrane"/>
    <property type="evidence" value="ECO:0000318"/>
    <property type="project" value="GO_Central"/>
</dbReference>
<keyword evidence="3 9" id="KW-0812">Transmembrane</keyword>
<evidence type="ECO:0000256" key="9">
    <source>
        <dbReference type="RuleBase" id="RU000688"/>
    </source>
</evidence>
<dbReference type="HOGENOM" id="CLU_009579_11_5_1"/>
<evidence type="ECO:0000256" key="2">
    <source>
        <dbReference type="ARBA" id="ARBA00022475"/>
    </source>
</evidence>
<dbReference type="Proteomes" id="UP000001593">
    <property type="component" value="Unassembled WGS sequence"/>
</dbReference>
<feature type="transmembrane region" description="Helical" evidence="10">
    <location>
        <begin position="250"/>
        <end position="269"/>
    </location>
</feature>
<dbReference type="STRING" id="45351.A7SEJ2"/>
<dbReference type="PANTHER" id="PTHR24247:SF202">
    <property type="entry name" value="5-HYDROXYTRYPTAMINE RECEPTOR 1"/>
    <property type="match status" value="1"/>
</dbReference>
<protein>
    <recommendedName>
        <fullName evidence="11">G-protein coupled receptors family 1 profile domain-containing protein</fullName>
    </recommendedName>
</protein>
<feature type="non-terminal residue" evidence="12">
    <location>
        <position position="1"/>
    </location>
</feature>
<evidence type="ECO:0000259" key="11">
    <source>
        <dbReference type="PROSITE" id="PS50262"/>
    </source>
</evidence>
<dbReference type="Pfam" id="PF00001">
    <property type="entry name" value="7tm_1"/>
    <property type="match status" value="1"/>
</dbReference>
<dbReference type="InterPro" id="IPR000276">
    <property type="entry name" value="GPCR_Rhodpsn"/>
</dbReference>
<evidence type="ECO:0000256" key="4">
    <source>
        <dbReference type="ARBA" id="ARBA00022989"/>
    </source>
</evidence>
<dbReference type="PANTHER" id="PTHR24247">
    <property type="entry name" value="5-HYDROXYTRYPTAMINE RECEPTOR"/>
    <property type="match status" value="1"/>
</dbReference>
<evidence type="ECO:0000313" key="12">
    <source>
        <dbReference type="EMBL" id="EDO37871.1"/>
    </source>
</evidence>
<evidence type="ECO:0000256" key="8">
    <source>
        <dbReference type="ARBA" id="ARBA00023224"/>
    </source>
</evidence>
<dbReference type="PROSITE" id="PS00237">
    <property type="entry name" value="G_PROTEIN_RECEP_F1_1"/>
    <property type="match status" value="1"/>
</dbReference>
<feature type="transmembrane region" description="Helical" evidence="10">
    <location>
        <begin position="69"/>
        <end position="90"/>
    </location>
</feature>
<dbReference type="CDD" id="cd14967">
    <property type="entry name" value="7tmA_amine_R-like"/>
    <property type="match status" value="1"/>
</dbReference>
<feature type="transmembrane region" description="Helical" evidence="10">
    <location>
        <begin position="139"/>
        <end position="166"/>
    </location>
</feature>
<dbReference type="GO" id="GO:0030594">
    <property type="term" value="F:neurotransmitter receptor activity"/>
    <property type="evidence" value="ECO:0000318"/>
    <property type="project" value="GO_Central"/>
</dbReference>
<evidence type="ECO:0000256" key="10">
    <source>
        <dbReference type="SAM" id="Phobius"/>
    </source>
</evidence>
<proteinExistence type="inferred from homology"/>
<feature type="non-terminal residue" evidence="12">
    <location>
        <position position="282"/>
    </location>
</feature>
<dbReference type="Gene3D" id="1.20.1070.10">
    <property type="entry name" value="Rhodopsin 7-helix transmembrane proteins"/>
    <property type="match status" value="1"/>
</dbReference>
<keyword evidence="8 9" id="KW-0807">Transducer</keyword>
<dbReference type="InterPro" id="IPR017452">
    <property type="entry name" value="GPCR_Rhodpsn_7TM"/>
</dbReference>
<keyword evidence="6 10" id="KW-0472">Membrane</keyword>
<dbReference type="EMBL" id="DS469637">
    <property type="protein sequence ID" value="EDO37871.1"/>
    <property type="molecule type" value="Genomic_DNA"/>
</dbReference>
<keyword evidence="4 10" id="KW-1133">Transmembrane helix</keyword>
<dbReference type="GO" id="GO:0004993">
    <property type="term" value="F:G protein-coupled serotonin receptor activity"/>
    <property type="evidence" value="ECO:0000318"/>
    <property type="project" value="GO_Central"/>
</dbReference>
<evidence type="ECO:0000313" key="13">
    <source>
        <dbReference type="Proteomes" id="UP000001593"/>
    </source>
</evidence>
<evidence type="ECO:0000256" key="5">
    <source>
        <dbReference type="ARBA" id="ARBA00023040"/>
    </source>
</evidence>
<feature type="transmembrane region" description="Helical" evidence="10">
    <location>
        <begin position="111"/>
        <end position="133"/>
    </location>
</feature>
<dbReference type="PROSITE" id="PS50262">
    <property type="entry name" value="G_PROTEIN_RECEP_F1_2"/>
    <property type="match status" value="1"/>
</dbReference>
<evidence type="ECO:0000256" key="6">
    <source>
        <dbReference type="ARBA" id="ARBA00023136"/>
    </source>
</evidence>
<feature type="domain" description="G-protein coupled receptors family 1 profile" evidence="11">
    <location>
        <begin position="8"/>
        <end position="266"/>
    </location>
</feature>
<feature type="transmembrane region" description="Helical" evidence="10">
    <location>
        <begin position="29"/>
        <end position="49"/>
    </location>
</feature>
<accession>A7SEJ2</accession>
<dbReference type="PRINTS" id="PR00237">
    <property type="entry name" value="GPCRRHODOPSN"/>
</dbReference>
<dbReference type="eggNOG" id="KOG3656">
    <property type="taxonomic scope" value="Eukaryota"/>
</dbReference>
<dbReference type="GO" id="GO:0007187">
    <property type="term" value="P:G protein-coupled receptor signaling pathway, coupled to cyclic nucleotide second messenger"/>
    <property type="evidence" value="ECO:0000318"/>
    <property type="project" value="GO_Central"/>
</dbReference>
<organism evidence="12 13">
    <name type="scientific">Nematostella vectensis</name>
    <name type="common">Starlet sea anemone</name>
    <dbReference type="NCBI Taxonomy" id="45351"/>
    <lineage>
        <taxon>Eukaryota</taxon>
        <taxon>Metazoa</taxon>
        <taxon>Cnidaria</taxon>
        <taxon>Anthozoa</taxon>
        <taxon>Hexacorallia</taxon>
        <taxon>Actiniaria</taxon>
        <taxon>Edwardsiidae</taxon>
        <taxon>Nematostella</taxon>
    </lineage>
</organism>
<dbReference type="SMART" id="SM01381">
    <property type="entry name" value="7TM_GPCR_Srsx"/>
    <property type="match status" value="1"/>
</dbReference>
<dbReference type="PhylomeDB" id="A7SEJ2"/>
<name>A7SEJ2_NEMVE</name>
<dbReference type="GO" id="GO:0007268">
    <property type="term" value="P:chemical synaptic transmission"/>
    <property type="evidence" value="ECO:0000318"/>
    <property type="project" value="GO_Central"/>
</dbReference>
<keyword evidence="13" id="KW-1185">Reference proteome</keyword>
<dbReference type="InParanoid" id="A7SEJ2"/>
<dbReference type="GO" id="GO:0045202">
    <property type="term" value="C:synapse"/>
    <property type="evidence" value="ECO:0007669"/>
    <property type="project" value="GOC"/>
</dbReference>
<keyword evidence="2" id="KW-1003">Cell membrane</keyword>
<evidence type="ECO:0000256" key="3">
    <source>
        <dbReference type="ARBA" id="ARBA00022692"/>
    </source>
</evidence>
<keyword evidence="7 9" id="KW-0675">Receptor</keyword>
<comment type="subcellular location">
    <subcellularLocation>
        <location evidence="1">Cell membrane</location>
        <topology evidence="1">Multi-pass membrane protein</topology>
    </subcellularLocation>
</comment>